<keyword evidence="3" id="KW-1185">Reference proteome</keyword>
<evidence type="ECO:0000313" key="3">
    <source>
        <dbReference type="Proteomes" id="UP001205311"/>
    </source>
</evidence>
<dbReference type="SUPFAM" id="SSF56300">
    <property type="entry name" value="Metallo-dependent phosphatases"/>
    <property type="match status" value="1"/>
</dbReference>
<dbReference type="InterPro" id="IPR029052">
    <property type="entry name" value="Metallo-depent_PP-like"/>
</dbReference>
<dbReference type="EMBL" id="JAMTCP010000073">
    <property type="protein sequence ID" value="MCP2262494.1"/>
    <property type="molecule type" value="Genomic_DNA"/>
</dbReference>
<dbReference type="Pfam" id="PF00149">
    <property type="entry name" value="Metallophos"/>
    <property type="match status" value="1"/>
</dbReference>
<evidence type="ECO:0000313" key="2">
    <source>
        <dbReference type="EMBL" id="MCP2262494.1"/>
    </source>
</evidence>
<dbReference type="Proteomes" id="UP001205311">
    <property type="component" value="Unassembled WGS sequence"/>
</dbReference>
<reference evidence="2 3" key="1">
    <citation type="submission" date="2022-06" db="EMBL/GenBank/DDBJ databases">
        <title>Genomic Encyclopedia of Archaeal and Bacterial Type Strains, Phase II (KMG-II): from individual species to whole genera.</title>
        <authorList>
            <person name="Goeker M."/>
        </authorList>
    </citation>
    <scope>NUCLEOTIDE SEQUENCE [LARGE SCALE GENOMIC DNA]</scope>
    <source>
        <strain evidence="2 3">DSM 40477</strain>
    </source>
</reference>
<gene>
    <name evidence="2" type="ORF">LX15_006233</name>
</gene>
<dbReference type="Gene3D" id="3.60.21.10">
    <property type="match status" value="1"/>
</dbReference>
<protein>
    <submittedName>
        <fullName evidence="2">Calcineurin-like phosphoesterase</fullName>
    </submittedName>
</protein>
<comment type="caution">
    <text evidence="2">The sequence shown here is derived from an EMBL/GenBank/DDBJ whole genome shotgun (WGS) entry which is preliminary data.</text>
</comment>
<accession>A0ABT1I425</accession>
<dbReference type="PANTHER" id="PTHR46546">
    <property type="entry name" value="SHEWANELLA-LIKE PROTEIN PHOSPHATASE 1"/>
    <property type="match status" value="1"/>
</dbReference>
<dbReference type="PANTHER" id="PTHR46546:SF4">
    <property type="entry name" value="SHEWANELLA-LIKE PROTEIN PHOSPHATASE 1"/>
    <property type="match status" value="1"/>
</dbReference>
<dbReference type="InterPro" id="IPR004843">
    <property type="entry name" value="Calcineurin-like_PHP"/>
</dbReference>
<organism evidence="2 3">
    <name type="scientific">Streptoalloteichus tenebrarius (strain ATCC 17920 / DSM 40477 / JCM 4838 / CBS 697.72 / NBRC 16177 / NCIMB 11028 / NRRL B-12390 / A12253. 1 / ISP 5477)</name>
    <name type="common">Streptomyces tenebrarius</name>
    <dbReference type="NCBI Taxonomy" id="1933"/>
    <lineage>
        <taxon>Bacteria</taxon>
        <taxon>Bacillati</taxon>
        <taxon>Actinomycetota</taxon>
        <taxon>Actinomycetes</taxon>
        <taxon>Pseudonocardiales</taxon>
        <taxon>Pseudonocardiaceae</taxon>
        <taxon>Streptoalloteichus</taxon>
    </lineage>
</organism>
<sequence length="287" mass="31339">MCVANGYARVMSSDQAEPSEERSLHVVGDVHGHRDRLVAALAVAGLTDEDGDWTGGAGRLWFLGDFTDRGPDGIGVIELVMRLSEQAAAVGGEVGAVLGNHEFLLLGAHHFPDEPVASNPRTYEELWQLNGGRAEDMERLTDEHVDWLSGLPTVALVEDHLFVHSDTTAYLELGDTPEEINAEMGRVLAARRPDYWTDRMRLLFRRGEFLDPEDGPEAADEVLSRLGGRWIVHGHSPIPVVRGVEPWEVEGPYVYAGGRVVDVDGGLFFGGPCLVVPLPLAESEQSE</sequence>
<proteinExistence type="predicted"/>
<name>A0ABT1I425_STRSD</name>
<feature type="domain" description="Calcineurin-like phosphoesterase" evidence="1">
    <location>
        <begin position="26"/>
        <end position="238"/>
    </location>
</feature>
<evidence type="ECO:0000259" key="1">
    <source>
        <dbReference type="Pfam" id="PF00149"/>
    </source>
</evidence>